<accession>A0A853DN96</accession>
<dbReference type="AlphaFoldDB" id="A0A853DN96"/>
<dbReference type="RefSeq" id="WP_179483858.1">
    <property type="nucleotide sequence ID" value="NZ_JACCFW010000002.1"/>
</dbReference>
<sequence>MGDVIAKAVPGLVQMRASRTSVTLRGPGHLADLMSALKAFRDKAAHCAVAAEQDASCLQKPELHAASLEKWSAHILRIEHADALLNALAGSIGPAVSSPSSAGLIARQGRGAVAYG</sequence>
<dbReference type="Proteomes" id="UP000571817">
    <property type="component" value="Unassembled WGS sequence"/>
</dbReference>
<organism evidence="1 2">
    <name type="scientific">Allobranchiibius huperziae</name>
    <dbReference type="NCBI Taxonomy" id="1874116"/>
    <lineage>
        <taxon>Bacteria</taxon>
        <taxon>Bacillati</taxon>
        <taxon>Actinomycetota</taxon>
        <taxon>Actinomycetes</taxon>
        <taxon>Micrococcales</taxon>
        <taxon>Dermacoccaceae</taxon>
        <taxon>Allobranchiibius</taxon>
    </lineage>
</organism>
<gene>
    <name evidence="1" type="ORF">HNR15_003482</name>
</gene>
<proteinExistence type="predicted"/>
<keyword evidence="2" id="KW-1185">Reference proteome</keyword>
<name>A0A853DN96_9MICO</name>
<comment type="caution">
    <text evidence="1">The sequence shown here is derived from an EMBL/GenBank/DDBJ whole genome shotgun (WGS) entry which is preliminary data.</text>
</comment>
<dbReference type="EMBL" id="JACCFW010000002">
    <property type="protein sequence ID" value="NYJ76464.1"/>
    <property type="molecule type" value="Genomic_DNA"/>
</dbReference>
<evidence type="ECO:0000313" key="2">
    <source>
        <dbReference type="Proteomes" id="UP000571817"/>
    </source>
</evidence>
<evidence type="ECO:0000313" key="1">
    <source>
        <dbReference type="EMBL" id="NYJ76464.1"/>
    </source>
</evidence>
<reference evidence="1 2" key="1">
    <citation type="submission" date="2020-07" db="EMBL/GenBank/DDBJ databases">
        <title>Sequencing the genomes of 1000 actinobacteria strains.</title>
        <authorList>
            <person name="Klenk H.-P."/>
        </authorList>
    </citation>
    <scope>NUCLEOTIDE SEQUENCE [LARGE SCALE GENOMIC DNA]</scope>
    <source>
        <strain evidence="1 2">DSM 29531</strain>
    </source>
</reference>
<protein>
    <submittedName>
        <fullName evidence="1">Uncharacterized protein</fullName>
    </submittedName>
</protein>